<feature type="transmembrane region" description="Helical" evidence="18">
    <location>
        <begin position="178"/>
        <end position="198"/>
    </location>
</feature>
<evidence type="ECO:0000256" key="14">
    <source>
        <dbReference type="ARBA" id="ARBA00023065"/>
    </source>
</evidence>
<organism evidence="20">
    <name type="scientific">Alexandrium monilatum</name>
    <dbReference type="NCBI Taxonomy" id="311494"/>
    <lineage>
        <taxon>Eukaryota</taxon>
        <taxon>Sar</taxon>
        <taxon>Alveolata</taxon>
        <taxon>Dinophyceae</taxon>
        <taxon>Gonyaulacales</taxon>
        <taxon>Pyrocystaceae</taxon>
        <taxon>Alexandrium</taxon>
    </lineage>
</organism>
<dbReference type="SUPFAM" id="SSF47473">
    <property type="entry name" value="EF-hand"/>
    <property type="match status" value="1"/>
</dbReference>
<dbReference type="PANTHER" id="PTHR10846">
    <property type="entry name" value="SODIUM/POTASSIUM/CALCIUM EXCHANGER"/>
    <property type="match status" value="1"/>
</dbReference>
<dbReference type="GO" id="GO:0006874">
    <property type="term" value="P:intracellular calcium ion homeostasis"/>
    <property type="evidence" value="ECO:0007669"/>
    <property type="project" value="TreeGrafter"/>
</dbReference>
<feature type="transmembrane region" description="Helical" evidence="18">
    <location>
        <begin position="675"/>
        <end position="694"/>
    </location>
</feature>
<sequence length="802" mass="89267">MAPKEPRMRYSEIYRTSGTKARREAHAHHSVKTTGTVSCSAAAPAGPCSKSLLPFGYCLTDRSEARLRGRVMVLTCLFIPMAIWHFAMPHSYSGDSSMDSRTEARLLSDKVPDLTAQPRRLSANLPPVQTGWDCLNADEYWDRKNISFWMVMKSHLTMGGQDGNGCASGEGPCLKNGWLLLIYIPAMFYMFIGLAIICDEFFVPALEMFVGEFGIPPDIAGATFMAAGGSMPELFTSLIAVFDESDVGFAAIVGSAVFNVLFVIAVCTLASDEPLELTGWPLGRDCLFYIIGLGLVAVMFSVSSPKEIEWWEALILFGWYNCYCGFMVINGRLKNWVDSVWPGKDKEKSGRTSGKVAPEMGAEDPSKFEKIDYTPSLKSPSTFRSGIVKLLTQHASLTDSAGMAVVMEMKGKFREAFEKIDTDNDGCINEAEFDEFMRALGWTAPASDEPGATLWTRMPRNDDNLLDLENFRKWYMVSEARMEVEVHRVFDRLDTNGDGVLDKEEIKQALVILGHSPPTDRDLEEVYREILRTNGQSDEDDAEKSIPEMFPDGGVNYDQFERWYSQSIFGLAHHKKHETEAKEDKGFSIDWPEGEDDQDPTRSQLFWYVFTYPLCAAMYCSLPDVRRTGMEGKVRWAIAEFMLSLVWIAVFSNALYECTVVCSNTIGIPPPVSGVTIIAAGTSVPDLLSSYIVARHGEGDMAVSSSIGSNIFDITVGLPIPWMLYSFVNGGKSVTVKTRSIGFQIIVLMAMLTCVIGTVVLMNWKMNKPLGGVMFILYFVFIALALVQQFPNEEDPVLKVDW</sequence>
<keyword evidence="11" id="KW-0630">Potassium</keyword>
<keyword evidence="16" id="KW-0739">Sodium transport</keyword>
<reference evidence="20" key="1">
    <citation type="submission" date="2021-01" db="EMBL/GenBank/DDBJ databases">
        <authorList>
            <person name="Corre E."/>
            <person name="Pelletier E."/>
            <person name="Niang G."/>
            <person name="Scheremetjew M."/>
            <person name="Finn R."/>
            <person name="Kale V."/>
            <person name="Holt S."/>
            <person name="Cochrane G."/>
            <person name="Meng A."/>
            <person name="Brown T."/>
            <person name="Cohen L."/>
        </authorList>
    </citation>
    <scope>NUCLEOTIDE SEQUENCE</scope>
    <source>
        <strain evidence="20">CCMP3105</strain>
    </source>
</reference>
<gene>
    <name evidence="20" type="ORF">AMON00008_LOCUS57130</name>
</gene>
<dbReference type="CDD" id="cd00051">
    <property type="entry name" value="EFh"/>
    <property type="match status" value="1"/>
</dbReference>
<dbReference type="GO" id="GO:0008273">
    <property type="term" value="F:calcium, potassium:sodium antiporter activity"/>
    <property type="evidence" value="ECO:0007669"/>
    <property type="project" value="TreeGrafter"/>
</dbReference>
<feature type="region of interest" description="Disordered" evidence="17">
    <location>
        <begin position="344"/>
        <end position="363"/>
    </location>
</feature>
<dbReference type="PROSITE" id="PS00018">
    <property type="entry name" value="EF_HAND_1"/>
    <property type="match status" value="2"/>
</dbReference>
<evidence type="ECO:0000259" key="19">
    <source>
        <dbReference type="PROSITE" id="PS50222"/>
    </source>
</evidence>
<dbReference type="PANTHER" id="PTHR10846:SF73">
    <property type="entry name" value="SODIUM_CALCIUM EXCHANGER MEMBRANE REGION DOMAIN-CONTAINING PROTEIN"/>
    <property type="match status" value="1"/>
</dbReference>
<dbReference type="GO" id="GO:0005509">
    <property type="term" value="F:calcium ion binding"/>
    <property type="evidence" value="ECO:0007669"/>
    <property type="project" value="InterPro"/>
</dbReference>
<dbReference type="Pfam" id="PF01699">
    <property type="entry name" value="Na_Ca_ex"/>
    <property type="match status" value="2"/>
</dbReference>
<evidence type="ECO:0000256" key="6">
    <source>
        <dbReference type="ARBA" id="ARBA00022568"/>
    </source>
</evidence>
<feature type="transmembrane region" description="Helical" evidence="18">
    <location>
        <begin position="769"/>
        <end position="790"/>
    </location>
</feature>
<evidence type="ECO:0000256" key="1">
    <source>
        <dbReference type="ARBA" id="ARBA00004141"/>
    </source>
</evidence>
<name>A0A7S4SUU2_9DINO</name>
<dbReference type="InterPro" id="IPR004481">
    <property type="entry name" value="K/Na/Ca-exchanger"/>
</dbReference>
<feature type="transmembrane region" description="Helical" evidence="18">
    <location>
        <begin position="740"/>
        <end position="762"/>
    </location>
</feature>
<dbReference type="NCBIfam" id="TIGR00367">
    <property type="entry name" value="calcium/sodium antiporter"/>
    <property type="match status" value="1"/>
</dbReference>
<evidence type="ECO:0000313" key="20">
    <source>
        <dbReference type="EMBL" id="CAE4656880.1"/>
    </source>
</evidence>
<dbReference type="Pfam" id="PF13499">
    <property type="entry name" value="EF-hand_7"/>
    <property type="match status" value="1"/>
</dbReference>
<keyword evidence="13" id="KW-0915">Sodium</keyword>
<dbReference type="InterPro" id="IPR002048">
    <property type="entry name" value="EF_hand_dom"/>
</dbReference>
<keyword evidence="9" id="KW-0106">Calcium</keyword>
<proteinExistence type="inferred from homology"/>
<feature type="transmembrane region" description="Helical" evidence="18">
    <location>
        <begin position="282"/>
        <end position="302"/>
    </location>
</feature>
<dbReference type="PROSITE" id="PS50222">
    <property type="entry name" value="EF_HAND_2"/>
    <property type="match status" value="2"/>
</dbReference>
<dbReference type="FunFam" id="1.20.1420.30:FF:000009">
    <property type="entry name" value="sodium/potassium/calcium exchanger 5 isoform X2"/>
    <property type="match status" value="1"/>
</dbReference>
<keyword evidence="4" id="KW-0050">Antiport</keyword>
<evidence type="ECO:0000256" key="11">
    <source>
        <dbReference type="ARBA" id="ARBA00022958"/>
    </source>
</evidence>
<keyword evidence="8" id="KW-0732">Signal</keyword>
<protein>
    <recommendedName>
        <fullName evidence="19">EF-hand domain-containing protein</fullName>
    </recommendedName>
</protein>
<dbReference type="EMBL" id="HBNR01080006">
    <property type="protein sequence ID" value="CAE4656880.1"/>
    <property type="molecule type" value="Transcribed_RNA"/>
</dbReference>
<keyword evidence="6" id="KW-0109">Calcium transport</keyword>
<evidence type="ECO:0000256" key="16">
    <source>
        <dbReference type="ARBA" id="ARBA00023201"/>
    </source>
</evidence>
<evidence type="ECO:0000256" key="3">
    <source>
        <dbReference type="ARBA" id="ARBA00022448"/>
    </source>
</evidence>
<keyword evidence="12 18" id="KW-1133">Transmembrane helix</keyword>
<feature type="transmembrane region" description="Helical" evidence="18">
    <location>
        <begin position="248"/>
        <end position="270"/>
    </location>
</feature>
<dbReference type="GO" id="GO:0005262">
    <property type="term" value="F:calcium channel activity"/>
    <property type="evidence" value="ECO:0007669"/>
    <property type="project" value="TreeGrafter"/>
</dbReference>
<dbReference type="Pfam" id="PF13405">
    <property type="entry name" value="EF-hand_6"/>
    <property type="match status" value="1"/>
</dbReference>
<dbReference type="InterPro" id="IPR011992">
    <property type="entry name" value="EF-hand-dom_pair"/>
</dbReference>
<feature type="domain" description="EF-hand" evidence="19">
    <location>
        <begin position="481"/>
        <end position="516"/>
    </location>
</feature>
<feature type="domain" description="EF-hand" evidence="19">
    <location>
        <begin position="408"/>
        <end position="443"/>
    </location>
</feature>
<feature type="transmembrane region" description="Helical" evidence="18">
    <location>
        <begin position="71"/>
        <end position="88"/>
    </location>
</feature>
<dbReference type="InterPro" id="IPR018247">
    <property type="entry name" value="EF_Hand_1_Ca_BS"/>
</dbReference>
<feature type="transmembrane region" description="Helical" evidence="18">
    <location>
        <begin position="706"/>
        <end position="728"/>
    </location>
</feature>
<evidence type="ECO:0000256" key="9">
    <source>
        <dbReference type="ARBA" id="ARBA00022837"/>
    </source>
</evidence>
<evidence type="ECO:0000256" key="5">
    <source>
        <dbReference type="ARBA" id="ARBA00022538"/>
    </source>
</evidence>
<keyword evidence="10" id="KW-0769">Symport</keyword>
<evidence type="ECO:0000256" key="12">
    <source>
        <dbReference type="ARBA" id="ARBA00022989"/>
    </source>
</evidence>
<evidence type="ECO:0000256" key="10">
    <source>
        <dbReference type="ARBA" id="ARBA00022847"/>
    </source>
</evidence>
<keyword evidence="14" id="KW-0406">Ion transport</keyword>
<dbReference type="Gene3D" id="1.10.238.10">
    <property type="entry name" value="EF-hand"/>
    <property type="match status" value="2"/>
</dbReference>
<accession>A0A7S4SUU2</accession>
<feature type="transmembrane region" description="Helical" evidence="18">
    <location>
        <begin position="634"/>
        <end position="655"/>
    </location>
</feature>
<dbReference type="GO" id="GO:0015293">
    <property type="term" value="F:symporter activity"/>
    <property type="evidence" value="ECO:0007669"/>
    <property type="project" value="UniProtKB-KW"/>
</dbReference>
<dbReference type="GO" id="GO:0005886">
    <property type="term" value="C:plasma membrane"/>
    <property type="evidence" value="ECO:0007669"/>
    <property type="project" value="TreeGrafter"/>
</dbReference>
<evidence type="ECO:0000256" key="8">
    <source>
        <dbReference type="ARBA" id="ARBA00022729"/>
    </source>
</evidence>
<keyword evidence="5" id="KW-0633">Potassium transport</keyword>
<comment type="similarity">
    <text evidence="2">Belongs to the Ca(2+):cation antiporter (CaCA) (TC 2.A.19) family. SLC24A subfamily.</text>
</comment>
<keyword evidence="7 18" id="KW-0812">Transmembrane</keyword>
<comment type="subcellular location">
    <subcellularLocation>
        <location evidence="1">Membrane</location>
        <topology evidence="1">Multi-pass membrane protein</topology>
    </subcellularLocation>
</comment>
<evidence type="ECO:0000256" key="7">
    <source>
        <dbReference type="ARBA" id="ARBA00022692"/>
    </source>
</evidence>
<dbReference type="SMART" id="SM00054">
    <property type="entry name" value="EFh"/>
    <property type="match status" value="2"/>
</dbReference>
<dbReference type="AlphaFoldDB" id="A0A7S4SUU2"/>
<evidence type="ECO:0000256" key="13">
    <source>
        <dbReference type="ARBA" id="ARBA00023053"/>
    </source>
</evidence>
<keyword evidence="15 18" id="KW-0472">Membrane</keyword>
<evidence type="ECO:0000256" key="18">
    <source>
        <dbReference type="SAM" id="Phobius"/>
    </source>
</evidence>
<evidence type="ECO:0000256" key="17">
    <source>
        <dbReference type="SAM" id="MobiDB-lite"/>
    </source>
</evidence>
<keyword evidence="3" id="KW-0813">Transport</keyword>
<evidence type="ECO:0000256" key="15">
    <source>
        <dbReference type="ARBA" id="ARBA00023136"/>
    </source>
</evidence>
<evidence type="ECO:0000256" key="2">
    <source>
        <dbReference type="ARBA" id="ARBA00005364"/>
    </source>
</evidence>
<evidence type="ECO:0000256" key="4">
    <source>
        <dbReference type="ARBA" id="ARBA00022449"/>
    </source>
</evidence>
<dbReference type="InterPro" id="IPR044880">
    <property type="entry name" value="NCX_ion-bd_dom_sf"/>
</dbReference>
<dbReference type="InterPro" id="IPR004837">
    <property type="entry name" value="NaCa_Exmemb"/>
</dbReference>
<dbReference type="Gene3D" id="1.20.1420.30">
    <property type="entry name" value="NCX, central ion-binding region"/>
    <property type="match status" value="2"/>
</dbReference>